<gene>
    <name evidence="1" type="ORF">TNIN_306611</name>
</gene>
<dbReference type="EMBL" id="BMAV01013304">
    <property type="protein sequence ID" value="GFY60839.1"/>
    <property type="molecule type" value="Genomic_DNA"/>
</dbReference>
<dbReference type="Proteomes" id="UP000886998">
    <property type="component" value="Unassembled WGS sequence"/>
</dbReference>
<reference evidence="1" key="1">
    <citation type="submission" date="2020-08" db="EMBL/GenBank/DDBJ databases">
        <title>Multicomponent nature underlies the extraordinary mechanical properties of spider dragline silk.</title>
        <authorList>
            <person name="Kono N."/>
            <person name="Nakamura H."/>
            <person name="Mori M."/>
            <person name="Yoshida Y."/>
            <person name="Ohtoshi R."/>
            <person name="Malay A.D."/>
            <person name="Moran D.A.P."/>
            <person name="Tomita M."/>
            <person name="Numata K."/>
            <person name="Arakawa K."/>
        </authorList>
    </citation>
    <scope>NUCLEOTIDE SEQUENCE</scope>
</reference>
<accession>A0A8X6XY52</accession>
<sequence length="110" mass="12541">MFRSIHSWHGHNSGMDIFEDDGSYISKNSRAVGEKLEEQSNARATRRRNESLQQIVKIVIPGIPERLRIPQNFPFLVSAISSSKCSTFMEKCILLLEGFTHTYTQLSLNV</sequence>
<name>A0A8X6XY52_9ARAC</name>
<comment type="caution">
    <text evidence="1">The sequence shown here is derived from an EMBL/GenBank/DDBJ whole genome shotgun (WGS) entry which is preliminary data.</text>
</comment>
<evidence type="ECO:0000313" key="2">
    <source>
        <dbReference type="Proteomes" id="UP000886998"/>
    </source>
</evidence>
<evidence type="ECO:0000313" key="1">
    <source>
        <dbReference type="EMBL" id="GFY60839.1"/>
    </source>
</evidence>
<protein>
    <submittedName>
        <fullName evidence="1">Uncharacterized protein</fullName>
    </submittedName>
</protein>
<proteinExistence type="predicted"/>
<organism evidence="1 2">
    <name type="scientific">Trichonephila inaurata madagascariensis</name>
    <dbReference type="NCBI Taxonomy" id="2747483"/>
    <lineage>
        <taxon>Eukaryota</taxon>
        <taxon>Metazoa</taxon>
        <taxon>Ecdysozoa</taxon>
        <taxon>Arthropoda</taxon>
        <taxon>Chelicerata</taxon>
        <taxon>Arachnida</taxon>
        <taxon>Araneae</taxon>
        <taxon>Araneomorphae</taxon>
        <taxon>Entelegynae</taxon>
        <taxon>Araneoidea</taxon>
        <taxon>Nephilidae</taxon>
        <taxon>Trichonephila</taxon>
        <taxon>Trichonephila inaurata</taxon>
    </lineage>
</organism>
<dbReference type="AlphaFoldDB" id="A0A8X6XY52"/>
<keyword evidence="2" id="KW-1185">Reference proteome</keyword>